<evidence type="ECO:0000313" key="3">
    <source>
        <dbReference type="Proteomes" id="UP000033423"/>
    </source>
</evidence>
<dbReference type="EMBL" id="LACI01002000">
    <property type="protein sequence ID" value="KJU83171.1"/>
    <property type="molecule type" value="Genomic_DNA"/>
</dbReference>
<gene>
    <name evidence="2" type="ORF">MBAV_004630</name>
</gene>
<dbReference type="SUPFAM" id="SSF52540">
    <property type="entry name" value="P-loop containing nucleoside triphosphate hydrolases"/>
    <property type="match status" value="1"/>
</dbReference>
<protein>
    <submittedName>
        <fullName evidence="2">ATP/GTPase</fullName>
    </submittedName>
</protein>
<dbReference type="Proteomes" id="UP000033423">
    <property type="component" value="Unassembled WGS sequence"/>
</dbReference>
<dbReference type="AlphaFoldDB" id="A0A0F3GMP9"/>
<proteinExistence type="predicted"/>
<dbReference type="Pfam" id="PF13401">
    <property type="entry name" value="AAA_22"/>
    <property type="match status" value="1"/>
</dbReference>
<evidence type="ECO:0000259" key="1">
    <source>
        <dbReference type="Pfam" id="PF13401"/>
    </source>
</evidence>
<accession>A0A0F3GMP9</accession>
<organism evidence="2 3">
    <name type="scientific">Candidatus Magnetobacterium bavaricum</name>
    <dbReference type="NCBI Taxonomy" id="29290"/>
    <lineage>
        <taxon>Bacteria</taxon>
        <taxon>Pseudomonadati</taxon>
        <taxon>Nitrospirota</taxon>
        <taxon>Thermodesulfovibrionia</taxon>
        <taxon>Thermodesulfovibrionales</taxon>
        <taxon>Candidatus Magnetobacteriaceae</taxon>
        <taxon>Candidatus Magnetobacterium</taxon>
    </lineage>
</organism>
<comment type="caution">
    <text evidence="2">The sequence shown here is derived from an EMBL/GenBank/DDBJ whole genome shotgun (WGS) entry which is preliminary data.</text>
</comment>
<sequence>MLKRRIHMAYIQDEQRINIANAINNNITRGKSVLLIGEYGVGKSFFIKNMFKDNVKAVWAESLYSYKFFLTDILSKSVINISPKIKSRDHFFKTILRLKDIFIIIDEAAYLEKKLLPFIKRIMDIPIPVIMIGLPTFEQTLVNNYPDILSRLKTLRMQRLDVDDVAKTTPHIDKDALEMIYGHAMGNMRKFIEVYYDCYDKMKSLKLERINADIAYQFIEGGNI</sequence>
<keyword evidence="3" id="KW-1185">Reference proteome</keyword>
<feature type="domain" description="ORC1/DEAH AAA+ ATPase" evidence="1">
    <location>
        <begin position="30"/>
        <end position="141"/>
    </location>
</feature>
<evidence type="ECO:0000313" key="2">
    <source>
        <dbReference type="EMBL" id="KJU83171.1"/>
    </source>
</evidence>
<name>A0A0F3GMP9_9BACT</name>
<dbReference type="InterPro" id="IPR027417">
    <property type="entry name" value="P-loop_NTPase"/>
</dbReference>
<dbReference type="Gene3D" id="3.40.50.300">
    <property type="entry name" value="P-loop containing nucleotide triphosphate hydrolases"/>
    <property type="match status" value="1"/>
</dbReference>
<reference evidence="2 3" key="1">
    <citation type="submission" date="2015-02" db="EMBL/GenBank/DDBJ databases">
        <title>Single-cell genomics of uncultivated deep-branching MTB reveals a conserved set of magnetosome genes.</title>
        <authorList>
            <person name="Kolinko S."/>
            <person name="Richter M."/>
            <person name="Glockner F.O."/>
            <person name="Brachmann A."/>
            <person name="Schuler D."/>
        </authorList>
    </citation>
    <scope>NUCLEOTIDE SEQUENCE [LARGE SCALE GENOMIC DNA]</scope>
    <source>
        <strain evidence="2">TM-1</strain>
    </source>
</reference>
<dbReference type="InterPro" id="IPR049945">
    <property type="entry name" value="AAA_22"/>
</dbReference>
<dbReference type="GO" id="GO:0016887">
    <property type="term" value="F:ATP hydrolysis activity"/>
    <property type="evidence" value="ECO:0007669"/>
    <property type="project" value="InterPro"/>
</dbReference>